<keyword evidence="2" id="KW-1185">Reference proteome</keyword>
<reference evidence="1 2" key="1">
    <citation type="submission" date="2016-12" db="EMBL/GenBank/DDBJ databases">
        <title>The genomes of Aspergillus section Nigri reveals drivers in fungal speciation.</title>
        <authorList>
            <consortium name="DOE Joint Genome Institute"/>
            <person name="Vesth T.C."/>
            <person name="Nybo J."/>
            <person name="Theobald S."/>
            <person name="Brandl J."/>
            <person name="Frisvad J.C."/>
            <person name="Nielsen K.F."/>
            <person name="Lyhne E.K."/>
            <person name="Kogle M.E."/>
            <person name="Kuo A."/>
            <person name="Riley R."/>
            <person name="Clum A."/>
            <person name="Nolan M."/>
            <person name="Lipzen A."/>
            <person name="Salamov A."/>
            <person name="Henrissat B."/>
            <person name="Wiebenga A."/>
            <person name="De Vries R.P."/>
            <person name="Grigoriev I.V."/>
            <person name="Mortensen U.H."/>
            <person name="Andersen M.R."/>
            <person name="Baker S.E."/>
        </authorList>
    </citation>
    <scope>NUCLEOTIDE SEQUENCE [LARGE SCALE GENOMIC DNA]</scope>
    <source>
        <strain evidence="1 2">CBS 115572</strain>
    </source>
</reference>
<organism evidence="1 2">
    <name type="scientific">Aspergillus sclerotioniger CBS 115572</name>
    <dbReference type="NCBI Taxonomy" id="1450535"/>
    <lineage>
        <taxon>Eukaryota</taxon>
        <taxon>Fungi</taxon>
        <taxon>Dikarya</taxon>
        <taxon>Ascomycota</taxon>
        <taxon>Pezizomycotina</taxon>
        <taxon>Eurotiomycetes</taxon>
        <taxon>Eurotiomycetidae</taxon>
        <taxon>Eurotiales</taxon>
        <taxon>Aspergillaceae</taxon>
        <taxon>Aspergillus</taxon>
        <taxon>Aspergillus subgen. Circumdati</taxon>
    </lineage>
</organism>
<proteinExistence type="predicted"/>
<evidence type="ECO:0000313" key="2">
    <source>
        <dbReference type="Proteomes" id="UP000246702"/>
    </source>
</evidence>
<dbReference type="GeneID" id="37118166"/>
<sequence length="103" mass="11703">MALHSGSWFDSKWIGKTIDFEPPSSSWQITTKLQEHEARYLQSEFRICGFYSEASCTFVSEDLEGSTQAIMRIRMQIPYLEEDLSSLIPSFDQALAGISGRTD</sequence>
<dbReference type="Proteomes" id="UP000246702">
    <property type="component" value="Unassembled WGS sequence"/>
</dbReference>
<comment type="caution">
    <text evidence="1">The sequence shown here is derived from an EMBL/GenBank/DDBJ whole genome shotgun (WGS) entry which is preliminary data.</text>
</comment>
<protein>
    <submittedName>
        <fullName evidence="1">Uncharacterized protein</fullName>
    </submittedName>
</protein>
<dbReference type="RefSeq" id="XP_025462451.1">
    <property type="nucleotide sequence ID" value="XM_025616023.1"/>
</dbReference>
<dbReference type="EMBL" id="MSFK01000041">
    <property type="protein sequence ID" value="PWY69623.1"/>
    <property type="molecule type" value="Genomic_DNA"/>
</dbReference>
<name>A0A317V5Q4_9EURO</name>
<gene>
    <name evidence="1" type="ORF">BO94DRAFT_590407</name>
</gene>
<accession>A0A317V5Q4</accession>
<dbReference type="AlphaFoldDB" id="A0A317V5Q4"/>
<dbReference type="OrthoDB" id="5401170at2759"/>
<evidence type="ECO:0000313" key="1">
    <source>
        <dbReference type="EMBL" id="PWY69623.1"/>
    </source>
</evidence>